<gene>
    <name evidence="1" type="ORF">TBCH5v1_0644</name>
</gene>
<dbReference type="EMBL" id="CP013050">
    <property type="protein sequence ID" value="ALM74604.1"/>
    <property type="molecule type" value="Genomic_DNA"/>
</dbReference>
<dbReference type="Proteomes" id="UP000066042">
    <property type="component" value="Chromosome"/>
</dbReference>
<dbReference type="STRING" id="55802.TBCH5v1_0644"/>
<protein>
    <submittedName>
        <fullName evidence="1">Uncharacterized protein</fullName>
    </submittedName>
</protein>
<accession>A0A0S1XA38</accession>
<reference evidence="1 2" key="1">
    <citation type="journal article" date="2016" name="Genome Announc.">
        <title>Complete genome sequence of the hyperthermophilic and piezophilic archaeon Thermococcus barophilus Ch5, capable of growth at the expense of hydrogenogenesis from carbon monoxide and formate.</title>
        <authorList>
            <person name="Oger P."/>
            <person name="Sokolova T.G."/>
            <person name="Kozhevnikova D.A."/>
            <person name="Taranov E.A."/>
            <person name="Vannier P."/>
            <person name="Lee H.S."/>
            <person name="Kwon K.K."/>
            <person name="Kang S.G."/>
            <person name="Lee J.H."/>
            <person name="Bonch-Osmolovskaya E.A."/>
            <person name="Lebedinsky A.V."/>
        </authorList>
    </citation>
    <scope>NUCLEOTIDE SEQUENCE [LARGE SCALE GENOMIC DNA]</scope>
    <source>
        <strain evidence="2">Ch5</strain>
    </source>
</reference>
<organism evidence="1 2">
    <name type="scientific">Thermococcus barophilus</name>
    <dbReference type="NCBI Taxonomy" id="55802"/>
    <lineage>
        <taxon>Archaea</taxon>
        <taxon>Methanobacteriati</taxon>
        <taxon>Methanobacteriota</taxon>
        <taxon>Thermococci</taxon>
        <taxon>Thermococcales</taxon>
        <taxon>Thermococcaceae</taxon>
        <taxon>Thermococcus</taxon>
    </lineage>
</organism>
<sequence length="113" mass="13001">MKKIFEVYDDIIGIARLGDTLLVVVESGDKVELLIKASQLWEEYGVDVITVPKEALGNLHPELIGKFEIIYDTNDFLFETLSKMLEMKGLYPTLRNLKRIDVINVKEVEKCRE</sequence>
<evidence type="ECO:0000313" key="1">
    <source>
        <dbReference type="EMBL" id="ALM74604.1"/>
    </source>
</evidence>
<dbReference type="AlphaFoldDB" id="A0A0S1XA38"/>
<proteinExistence type="predicted"/>
<name>A0A0S1XA38_THEBA</name>
<dbReference type="PATRIC" id="fig|55802.8.peg.637"/>
<evidence type="ECO:0000313" key="2">
    <source>
        <dbReference type="Proteomes" id="UP000066042"/>
    </source>
</evidence>